<dbReference type="GO" id="GO:0005576">
    <property type="term" value="C:extracellular region"/>
    <property type="evidence" value="ECO:0007669"/>
    <property type="project" value="InterPro"/>
</dbReference>
<dbReference type="RefSeq" id="XP_030385764.1">
    <property type="nucleotide sequence ID" value="XM_030529904.1"/>
</dbReference>
<feature type="signal peptide" evidence="1">
    <location>
        <begin position="1"/>
        <end position="23"/>
    </location>
</feature>
<evidence type="ECO:0000259" key="2">
    <source>
        <dbReference type="PROSITE" id="PS50940"/>
    </source>
</evidence>
<dbReference type="InterPro" id="IPR036508">
    <property type="entry name" value="Chitin-bd_dom_sf"/>
</dbReference>
<feature type="chain" id="PRO_5044642710" evidence="1">
    <location>
        <begin position="24"/>
        <end position="267"/>
    </location>
</feature>
<dbReference type="SUPFAM" id="SSF57625">
    <property type="entry name" value="Invertebrate chitin-binding proteins"/>
    <property type="match status" value="1"/>
</dbReference>
<accession>A0A6J2UBM3</accession>
<evidence type="ECO:0000256" key="1">
    <source>
        <dbReference type="SAM" id="SignalP"/>
    </source>
</evidence>
<dbReference type="InterPro" id="IPR002557">
    <property type="entry name" value="Chitin-bd_dom"/>
</dbReference>
<reference evidence="4 5" key="1">
    <citation type="submission" date="2025-04" db="UniProtKB">
        <authorList>
            <consortium name="RefSeq"/>
        </authorList>
    </citation>
    <scope>IDENTIFICATION</scope>
    <source>
        <strain evidence="4 5">11010-0011.00</strain>
        <tissue evidence="4 5">Whole body</tissue>
    </source>
</reference>
<dbReference type="OrthoDB" id="6597859at2759"/>
<dbReference type="RefSeq" id="XP_030385761.1">
    <property type="nucleotide sequence ID" value="XM_030529901.1"/>
</dbReference>
<keyword evidence="1" id="KW-0732">Signal</keyword>
<dbReference type="Proteomes" id="UP000504634">
    <property type="component" value="Unplaced"/>
</dbReference>
<name>A0A6J2UBM3_DROLE</name>
<dbReference type="Gene3D" id="2.170.140.10">
    <property type="entry name" value="Chitin binding domain"/>
    <property type="match status" value="1"/>
</dbReference>
<protein>
    <submittedName>
        <fullName evidence="4">Uncharacterized protein LOC115632667</fullName>
    </submittedName>
    <submittedName>
        <fullName evidence="5">Uncharacterized protein LOC115632670</fullName>
    </submittedName>
</protein>
<dbReference type="PROSITE" id="PS50940">
    <property type="entry name" value="CHIT_BIND_II"/>
    <property type="match status" value="1"/>
</dbReference>
<keyword evidence="3" id="KW-1185">Reference proteome</keyword>
<organism evidence="3 5">
    <name type="scientific">Drosophila lebanonensis</name>
    <name type="common">Fruit fly</name>
    <name type="synonym">Scaptodrosophila lebanonensis</name>
    <dbReference type="NCBI Taxonomy" id="7225"/>
    <lineage>
        <taxon>Eukaryota</taxon>
        <taxon>Metazoa</taxon>
        <taxon>Ecdysozoa</taxon>
        <taxon>Arthropoda</taxon>
        <taxon>Hexapoda</taxon>
        <taxon>Insecta</taxon>
        <taxon>Pterygota</taxon>
        <taxon>Neoptera</taxon>
        <taxon>Endopterygota</taxon>
        <taxon>Diptera</taxon>
        <taxon>Brachycera</taxon>
        <taxon>Muscomorpha</taxon>
        <taxon>Ephydroidea</taxon>
        <taxon>Drosophilidae</taxon>
        <taxon>Scaptodrosophila</taxon>
    </lineage>
</organism>
<dbReference type="GO" id="GO:0008061">
    <property type="term" value="F:chitin binding"/>
    <property type="evidence" value="ECO:0007669"/>
    <property type="project" value="InterPro"/>
</dbReference>
<sequence>MLTIELLRIVPILVLLFLSSCRTTTIHRNNPMGIPLNQTVYEMKNCKSRTSRLDSAANSCLRRQSPGPLCETCELMSLCVKNSNGWFGIPLVSCDVKNGYYCNARLGVCSKDLGPCHPLATADNFKSNLPGIFPDPYDCQRYYLCYYEGSTLTCVIANCDVSKAFDASTGQCSVSPQSAACTQKQFECPYVGHIAAWPTNPNIYYVCKATVKQNINDTIIIYPLLQRCSDGQIFVDSFCRDSSLSRRLAPAKSTTRPDRPNCVLGSC</sequence>
<dbReference type="GeneID" id="115632670"/>
<dbReference type="Pfam" id="PF01607">
    <property type="entry name" value="CBM_14"/>
    <property type="match status" value="1"/>
</dbReference>
<proteinExistence type="predicted"/>
<evidence type="ECO:0000313" key="5">
    <source>
        <dbReference type="RefSeq" id="XP_030385764.1"/>
    </source>
</evidence>
<evidence type="ECO:0000313" key="4">
    <source>
        <dbReference type="RefSeq" id="XP_030385761.1"/>
    </source>
</evidence>
<feature type="domain" description="Chitin-binding type-2" evidence="2">
    <location>
        <begin position="113"/>
        <end position="183"/>
    </location>
</feature>
<dbReference type="AlphaFoldDB" id="A0A6J2UBM3"/>
<evidence type="ECO:0000313" key="3">
    <source>
        <dbReference type="Proteomes" id="UP000504634"/>
    </source>
</evidence>
<gene>
    <name evidence="5" type="primary">LOC115632670</name>
    <name evidence="4" type="synonym">LOC115632667</name>
</gene>